<reference evidence="9 10" key="1">
    <citation type="submission" date="2019-06" db="EMBL/GenBank/DDBJ databases">
        <title>Draft genome sequence of Miniimonas arenae KCTC 19750T isolated from sea sand.</title>
        <authorList>
            <person name="Park S.-J."/>
        </authorList>
    </citation>
    <scope>NUCLEOTIDE SEQUENCE [LARGE SCALE GENOMIC DNA]</scope>
    <source>
        <strain evidence="9 10">KCTC 19750</strain>
    </source>
</reference>
<name>A0A5C5B9V8_9MICO</name>
<dbReference type="SUPFAM" id="SSF48317">
    <property type="entry name" value="Acid phosphatase/Vanadium-dependent haloperoxidase"/>
    <property type="match status" value="1"/>
</dbReference>
<protein>
    <submittedName>
        <fullName evidence="9">Phosphatase PAP2 family protein</fullName>
    </submittedName>
</protein>
<evidence type="ECO:0000313" key="9">
    <source>
        <dbReference type="EMBL" id="TNU73678.1"/>
    </source>
</evidence>
<dbReference type="InterPro" id="IPR000326">
    <property type="entry name" value="PAP2/HPO"/>
</dbReference>
<keyword evidence="6 7" id="KW-0472">Membrane</keyword>
<evidence type="ECO:0000256" key="1">
    <source>
        <dbReference type="ARBA" id="ARBA00004651"/>
    </source>
</evidence>
<accession>A0A5C5B9V8</accession>
<feature type="transmembrane region" description="Helical" evidence="7">
    <location>
        <begin position="62"/>
        <end position="80"/>
    </location>
</feature>
<keyword evidence="5 7" id="KW-1133">Transmembrane helix</keyword>
<dbReference type="GO" id="GO:0016787">
    <property type="term" value="F:hydrolase activity"/>
    <property type="evidence" value="ECO:0007669"/>
    <property type="project" value="UniProtKB-KW"/>
</dbReference>
<keyword evidence="3 7" id="KW-0812">Transmembrane</keyword>
<sequence length="211" mass="22186">MRRNLVLYGLLAVVLGLAIGVWVEAAGGGALPIDDVWAAWMLDIRVPVGETIARFLNDVGGGWLGVVVVPLVTIAVLLGLRRPWAALYYAVAAVSSVALVQGLKWLFDRARPEDMLVTSDAGSFPSGHVANAATIAVTLTVIAARAWVAWLGGVYVLLMVVSRAYLTVHWLSDTVAGALIGAGVALAVAAAFLPRLTAERERHRARAAVGS</sequence>
<comment type="caution">
    <text evidence="9">The sequence shown here is derived from an EMBL/GenBank/DDBJ whole genome shotgun (WGS) entry which is preliminary data.</text>
</comment>
<dbReference type="Gene3D" id="1.20.144.10">
    <property type="entry name" value="Phosphatidic acid phosphatase type 2/haloperoxidase"/>
    <property type="match status" value="1"/>
</dbReference>
<evidence type="ECO:0000313" key="10">
    <source>
        <dbReference type="Proteomes" id="UP000313849"/>
    </source>
</evidence>
<comment type="subcellular location">
    <subcellularLocation>
        <location evidence="1">Cell membrane</location>
        <topology evidence="1">Multi-pass membrane protein</topology>
    </subcellularLocation>
</comment>
<dbReference type="PANTHER" id="PTHR14969">
    <property type="entry name" value="SPHINGOSINE-1-PHOSPHATE PHOSPHOHYDROLASE"/>
    <property type="match status" value="1"/>
</dbReference>
<evidence type="ECO:0000256" key="6">
    <source>
        <dbReference type="ARBA" id="ARBA00023136"/>
    </source>
</evidence>
<dbReference type="GO" id="GO:0005886">
    <property type="term" value="C:plasma membrane"/>
    <property type="evidence" value="ECO:0007669"/>
    <property type="project" value="UniProtKB-SubCell"/>
</dbReference>
<keyword evidence="2" id="KW-1003">Cell membrane</keyword>
<dbReference type="SMART" id="SM00014">
    <property type="entry name" value="acidPPc"/>
    <property type="match status" value="1"/>
</dbReference>
<dbReference type="Proteomes" id="UP000313849">
    <property type="component" value="Unassembled WGS sequence"/>
</dbReference>
<gene>
    <name evidence="9" type="ORF">FH969_10115</name>
</gene>
<evidence type="ECO:0000259" key="8">
    <source>
        <dbReference type="SMART" id="SM00014"/>
    </source>
</evidence>
<dbReference type="OrthoDB" id="5289372at2"/>
<keyword evidence="4" id="KW-0378">Hydrolase</keyword>
<organism evidence="9 10">
    <name type="scientific">Miniimonas arenae</name>
    <dbReference type="NCBI Taxonomy" id="676201"/>
    <lineage>
        <taxon>Bacteria</taxon>
        <taxon>Bacillati</taxon>
        <taxon>Actinomycetota</taxon>
        <taxon>Actinomycetes</taxon>
        <taxon>Micrococcales</taxon>
        <taxon>Beutenbergiaceae</taxon>
        <taxon>Miniimonas</taxon>
    </lineage>
</organism>
<feature type="transmembrane region" description="Helical" evidence="7">
    <location>
        <begin position="127"/>
        <end position="147"/>
    </location>
</feature>
<proteinExistence type="predicted"/>
<feature type="transmembrane region" description="Helical" evidence="7">
    <location>
        <begin position="87"/>
        <end position="107"/>
    </location>
</feature>
<dbReference type="PANTHER" id="PTHR14969:SF62">
    <property type="entry name" value="DECAPRENYLPHOSPHORYL-5-PHOSPHORIBOSE PHOSPHATASE RV3807C-RELATED"/>
    <property type="match status" value="1"/>
</dbReference>
<evidence type="ECO:0000256" key="3">
    <source>
        <dbReference type="ARBA" id="ARBA00022692"/>
    </source>
</evidence>
<evidence type="ECO:0000256" key="7">
    <source>
        <dbReference type="SAM" id="Phobius"/>
    </source>
</evidence>
<feature type="transmembrane region" description="Helical" evidence="7">
    <location>
        <begin position="154"/>
        <end position="172"/>
    </location>
</feature>
<dbReference type="AlphaFoldDB" id="A0A5C5B9V8"/>
<dbReference type="Pfam" id="PF01569">
    <property type="entry name" value="PAP2"/>
    <property type="match status" value="1"/>
</dbReference>
<dbReference type="EMBL" id="VENP01000036">
    <property type="protein sequence ID" value="TNU73678.1"/>
    <property type="molecule type" value="Genomic_DNA"/>
</dbReference>
<dbReference type="InterPro" id="IPR036938">
    <property type="entry name" value="PAP2/HPO_sf"/>
</dbReference>
<dbReference type="RefSeq" id="WP_108718575.1">
    <property type="nucleotide sequence ID" value="NZ_VENP01000036.1"/>
</dbReference>
<evidence type="ECO:0000256" key="2">
    <source>
        <dbReference type="ARBA" id="ARBA00022475"/>
    </source>
</evidence>
<evidence type="ECO:0000256" key="4">
    <source>
        <dbReference type="ARBA" id="ARBA00022801"/>
    </source>
</evidence>
<keyword evidence="10" id="KW-1185">Reference proteome</keyword>
<evidence type="ECO:0000256" key="5">
    <source>
        <dbReference type="ARBA" id="ARBA00022989"/>
    </source>
</evidence>
<feature type="transmembrane region" description="Helical" evidence="7">
    <location>
        <begin position="178"/>
        <end position="196"/>
    </location>
</feature>
<feature type="domain" description="Phosphatidic acid phosphatase type 2/haloperoxidase" evidence="8">
    <location>
        <begin position="85"/>
        <end position="189"/>
    </location>
</feature>